<dbReference type="Proteomes" id="UP000837857">
    <property type="component" value="Chromosome 16"/>
</dbReference>
<evidence type="ECO:0000313" key="2">
    <source>
        <dbReference type="EMBL" id="CAH2044991.1"/>
    </source>
</evidence>
<organism evidence="2 3">
    <name type="scientific">Iphiclides podalirius</name>
    <name type="common">scarce swallowtail</name>
    <dbReference type="NCBI Taxonomy" id="110791"/>
    <lineage>
        <taxon>Eukaryota</taxon>
        <taxon>Metazoa</taxon>
        <taxon>Ecdysozoa</taxon>
        <taxon>Arthropoda</taxon>
        <taxon>Hexapoda</taxon>
        <taxon>Insecta</taxon>
        <taxon>Pterygota</taxon>
        <taxon>Neoptera</taxon>
        <taxon>Endopterygota</taxon>
        <taxon>Lepidoptera</taxon>
        <taxon>Glossata</taxon>
        <taxon>Ditrysia</taxon>
        <taxon>Papilionoidea</taxon>
        <taxon>Papilionidae</taxon>
        <taxon>Papilioninae</taxon>
        <taxon>Iphiclides</taxon>
    </lineage>
</organism>
<feature type="compositionally biased region" description="Polar residues" evidence="1">
    <location>
        <begin position="447"/>
        <end position="458"/>
    </location>
</feature>
<dbReference type="Pfam" id="PF14924">
    <property type="entry name" value="MAP10_N"/>
    <property type="match status" value="1"/>
</dbReference>
<name>A0ABN8I2M1_9NEOP</name>
<reference evidence="2" key="1">
    <citation type="submission" date="2022-03" db="EMBL/GenBank/DDBJ databases">
        <authorList>
            <person name="Martin H S."/>
        </authorList>
    </citation>
    <scope>NUCLEOTIDE SEQUENCE</scope>
</reference>
<keyword evidence="3" id="KW-1185">Reference proteome</keyword>
<protein>
    <submittedName>
        <fullName evidence="2">Uncharacterized protein</fullName>
    </submittedName>
</protein>
<gene>
    <name evidence="2" type="ORF">IPOD504_LOCUS4882</name>
</gene>
<sequence>MEQLYLIEMFIDKVSIFVTEEDENSAKNKKIIIKLKFGPKFEFIVKEGQMAINEGKEDDVIETDEHGRRKWSRRIRVGKSFLFPSYPDTLLMLLSKFPLEIEAWNDDDTEVNIFVGVGTMQWHTQFFHMLKETADICKVHEPLTIKENTPLMAECCCKQAGEITFILRLSALGNSITTEFQQPMKDPEAFVFRTDKAPSMFQCKRIEGSDPNFCMVGSLYETTTLEDPDTLKNAETKIEICTELSSCGRKSNDNNVCEHTKAEDESNKKSYPINKIRMGDIKGPCGNTNCPLAHKVKMYIRNLESYKREAGSIGHKTGNVTKKVCGACDCKDDRWHRETCPQMQERNNPQSGSGKAECPGCSGATNAGDTCEDRKQKLFGTGVTPKGSKTQINYVFSTPTFQSRKEAAKLRYDFIIQNSTIDNYLMPEPNVSGNCFCSQSTVPNLEQVNSSENRSISPQRRAMNNAGGNRSEKNVNADDSKNYFDVYNCVVVRDEKDCNCNPPKPTPLCRTFDCECITEITEAASRKAHRPYCPMYKHKSTCPVTMMHEEEAMKDEDEDDVEPLPYGLPPISLGPCPVMGRPCSVPDGFARMYKNALLPPLPPSYSDAGKVCCSKEYERIKKALQDYMRYEKDHDFRCVNKFNVDTEKRCCDKEQHLLSLMGRECCGMHKLAIQEKYKEEKK</sequence>
<dbReference type="EMBL" id="OW152828">
    <property type="protein sequence ID" value="CAH2044991.1"/>
    <property type="molecule type" value="Genomic_DNA"/>
</dbReference>
<feature type="region of interest" description="Disordered" evidence="1">
    <location>
        <begin position="447"/>
        <end position="477"/>
    </location>
</feature>
<evidence type="ECO:0000256" key="1">
    <source>
        <dbReference type="SAM" id="MobiDB-lite"/>
    </source>
</evidence>
<feature type="non-terminal residue" evidence="2">
    <location>
        <position position="682"/>
    </location>
</feature>
<proteinExistence type="predicted"/>
<evidence type="ECO:0000313" key="3">
    <source>
        <dbReference type="Proteomes" id="UP000837857"/>
    </source>
</evidence>
<accession>A0ABN8I2M1</accession>